<organism evidence="9 10">
    <name type="scientific">Muribaculum intestinale</name>
    <dbReference type="NCBI Taxonomy" id="1796646"/>
    <lineage>
        <taxon>Bacteria</taxon>
        <taxon>Pseudomonadati</taxon>
        <taxon>Bacteroidota</taxon>
        <taxon>Bacteroidia</taxon>
        <taxon>Bacteroidales</taxon>
        <taxon>Muribaculaceae</taxon>
        <taxon>Muribaculum</taxon>
    </lineage>
</organism>
<keyword evidence="1" id="KW-0813">Transport</keyword>
<evidence type="ECO:0000313" key="10">
    <source>
        <dbReference type="Proteomes" id="UP000186351"/>
    </source>
</evidence>
<keyword evidence="7" id="KW-0472">Membrane</keyword>
<keyword evidence="6" id="KW-0411">Iron-sulfur</keyword>
<dbReference type="SUPFAM" id="SSF54862">
    <property type="entry name" value="4Fe-4S ferredoxins"/>
    <property type="match status" value="1"/>
</dbReference>
<dbReference type="Proteomes" id="UP000186351">
    <property type="component" value="Chromosome"/>
</dbReference>
<dbReference type="GO" id="GO:0046872">
    <property type="term" value="F:metal ion binding"/>
    <property type="evidence" value="ECO:0007669"/>
    <property type="project" value="UniProtKB-KW"/>
</dbReference>
<evidence type="ECO:0000256" key="3">
    <source>
        <dbReference type="ARBA" id="ARBA00022723"/>
    </source>
</evidence>
<evidence type="ECO:0000313" key="9">
    <source>
        <dbReference type="EMBL" id="ANU64355.1"/>
    </source>
</evidence>
<evidence type="ECO:0000259" key="8">
    <source>
        <dbReference type="PROSITE" id="PS51379"/>
    </source>
</evidence>
<dbReference type="OrthoDB" id="9811700at2"/>
<feature type="domain" description="4Fe-4S ferredoxin-type" evidence="8">
    <location>
        <begin position="250"/>
        <end position="279"/>
    </location>
</feature>
<proteinExistence type="predicted"/>
<keyword evidence="10" id="KW-1185">Reference proteome</keyword>
<keyword evidence="7" id="KW-1133">Transmembrane helix</keyword>
<dbReference type="InterPro" id="IPR017900">
    <property type="entry name" value="4Fe4S_Fe_S_CS"/>
</dbReference>
<keyword evidence="2" id="KW-0004">4Fe-4S</keyword>
<feature type="transmembrane region" description="Helical" evidence="7">
    <location>
        <begin position="12"/>
        <end position="29"/>
    </location>
</feature>
<dbReference type="Gene3D" id="3.30.70.20">
    <property type="match status" value="1"/>
</dbReference>
<feature type="transmembrane region" description="Helical" evidence="7">
    <location>
        <begin position="179"/>
        <end position="198"/>
    </location>
</feature>
<evidence type="ECO:0000256" key="2">
    <source>
        <dbReference type="ARBA" id="ARBA00022485"/>
    </source>
</evidence>
<evidence type="ECO:0000256" key="1">
    <source>
        <dbReference type="ARBA" id="ARBA00022448"/>
    </source>
</evidence>
<evidence type="ECO:0000256" key="5">
    <source>
        <dbReference type="ARBA" id="ARBA00023004"/>
    </source>
</evidence>
<dbReference type="GO" id="GO:0005886">
    <property type="term" value="C:plasma membrane"/>
    <property type="evidence" value="ECO:0007669"/>
    <property type="project" value="TreeGrafter"/>
</dbReference>
<keyword evidence="5" id="KW-0408">Iron</keyword>
<dbReference type="PROSITE" id="PS00198">
    <property type="entry name" value="4FE4S_FER_1"/>
    <property type="match status" value="1"/>
</dbReference>
<dbReference type="InterPro" id="IPR051684">
    <property type="entry name" value="Electron_Trans/Redox"/>
</dbReference>
<evidence type="ECO:0000256" key="7">
    <source>
        <dbReference type="SAM" id="Phobius"/>
    </source>
</evidence>
<gene>
    <name evidence="9" type="ORF">A4V02_11925</name>
</gene>
<dbReference type="KEGG" id="pary:A4V02_11925"/>
<dbReference type="GO" id="GO:0051539">
    <property type="term" value="F:4 iron, 4 sulfur cluster binding"/>
    <property type="evidence" value="ECO:0007669"/>
    <property type="project" value="UniProtKB-KW"/>
</dbReference>
<reference evidence="10" key="1">
    <citation type="submission" date="2016-04" db="EMBL/GenBank/DDBJ databases">
        <title>Complete Genome Sequences of Twelve Strains of a Stable Defined Moderately Diverse Mouse Microbiota 2 (sDMDMm2).</title>
        <authorList>
            <person name="Uchimura Y."/>
            <person name="Wyss M."/>
            <person name="Brugiroux S."/>
            <person name="Limenitakis J.P."/>
            <person name="Stecher B."/>
            <person name="McCoy K.D."/>
            <person name="Macpherson A.J."/>
        </authorList>
    </citation>
    <scope>NUCLEOTIDE SEQUENCE [LARGE SCALE GENOMIC DNA]</scope>
    <source>
        <strain evidence="10">YL27</strain>
    </source>
</reference>
<feature type="domain" description="4Fe-4S ferredoxin-type" evidence="8">
    <location>
        <begin position="223"/>
        <end position="249"/>
    </location>
</feature>
<keyword evidence="3" id="KW-0479">Metal-binding</keyword>
<dbReference type="InterPro" id="IPR017896">
    <property type="entry name" value="4Fe4S_Fe-S-bd"/>
</dbReference>
<dbReference type="GeneID" id="65537580"/>
<dbReference type="AlphaFoldDB" id="A0A1B1SC48"/>
<evidence type="ECO:0000256" key="6">
    <source>
        <dbReference type="ARBA" id="ARBA00023014"/>
    </source>
</evidence>
<dbReference type="PANTHER" id="PTHR30176:SF3">
    <property type="entry name" value="FERREDOXIN-TYPE PROTEIN NAPH"/>
    <property type="match status" value="1"/>
</dbReference>
<dbReference type="STRING" id="1796646.A4V02_11925"/>
<sequence length="334" mass="36344">MKRYQGLKAMRITVSVAVAAVITLLWIEYSDLVLGAMGWIEHTQIIPAGMALSGVTILFWLVMTALFGRIYCSMFCPLGVVQDVAARLGRMSRKGSRRDYHYSPPMTRLRYCSLAVVAVCLFTGLLIIPAILDPYSMYSAFVLNVLKPVWGWVNNAVAAFGVYTGWWTVTYVSVITASLFGIALSVVSLAGVAVSAWISGRPFCNTICPVGTVLGVVSARSLWHIDIDTDLCTNCRKCEHACKAHCIDLTDHVVDGSRCVGCFDCLTVCPDDAIFYRPDRKQLSLPMMQSLDSPEIGRASACSGTSASASMNTDTKGMKNALNTISDETISRTS</sequence>
<dbReference type="Pfam" id="PF12801">
    <property type="entry name" value="Fer4_5"/>
    <property type="match status" value="2"/>
</dbReference>
<keyword evidence="4" id="KW-0249">Electron transport</keyword>
<feature type="transmembrane region" description="Helical" evidence="7">
    <location>
        <begin position="109"/>
        <end position="132"/>
    </location>
</feature>
<dbReference type="PANTHER" id="PTHR30176">
    <property type="entry name" value="FERREDOXIN-TYPE PROTEIN NAPH"/>
    <property type="match status" value="1"/>
</dbReference>
<dbReference type="RefSeq" id="WP_068961637.1">
    <property type="nucleotide sequence ID" value="NZ_CAJTAP010000004.1"/>
</dbReference>
<evidence type="ECO:0000256" key="4">
    <source>
        <dbReference type="ARBA" id="ARBA00022982"/>
    </source>
</evidence>
<protein>
    <recommendedName>
        <fullName evidence="8">4Fe-4S ferredoxin-type domain-containing protein</fullName>
    </recommendedName>
</protein>
<dbReference type="PROSITE" id="PS51379">
    <property type="entry name" value="4FE4S_FER_2"/>
    <property type="match status" value="2"/>
</dbReference>
<name>A0A1B1SC48_9BACT</name>
<keyword evidence="7" id="KW-0812">Transmembrane</keyword>
<feature type="transmembrane region" description="Helical" evidence="7">
    <location>
        <begin position="152"/>
        <end position="172"/>
    </location>
</feature>
<dbReference type="EMBL" id="CP015402">
    <property type="protein sequence ID" value="ANU64355.1"/>
    <property type="molecule type" value="Genomic_DNA"/>
</dbReference>
<accession>A0A1B1SC48</accession>